<name>M1J827_9CREN</name>
<evidence type="ECO:0000256" key="1">
    <source>
        <dbReference type="SAM" id="Phobius"/>
    </source>
</evidence>
<evidence type="ECO:0000313" key="3">
    <source>
        <dbReference type="EMBL" id="AGE71990.1"/>
    </source>
</evidence>
<dbReference type="PROSITE" id="PS50850">
    <property type="entry name" value="MFS"/>
    <property type="match status" value="1"/>
</dbReference>
<feature type="transmembrane region" description="Helical" evidence="1">
    <location>
        <begin position="52"/>
        <end position="69"/>
    </location>
</feature>
<dbReference type="Gene3D" id="1.20.1250.20">
    <property type="entry name" value="MFS general substrate transporter like domains"/>
    <property type="match status" value="2"/>
</dbReference>
<proteinExistence type="predicted"/>
<dbReference type="PANTHER" id="PTHR23520:SF5">
    <property type="entry name" value="TRANSPORTER, PUTATIVE (AFU_ORTHOLOGUE AFUA_3G04000)-RELATED"/>
    <property type="match status" value="1"/>
</dbReference>
<feature type="transmembrane region" description="Helical" evidence="1">
    <location>
        <begin position="315"/>
        <end position="337"/>
    </location>
</feature>
<feature type="transmembrane region" description="Helical" evidence="1">
    <location>
        <begin position="233"/>
        <end position="258"/>
    </location>
</feature>
<dbReference type="PANTHER" id="PTHR23520">
    <property type="entry name" value="TRANSPORTER, PUTATIVE (AFU_ORTHOLOGUE AFUA_3G04000)-RELATED"/>
    <property type="match status" value="1"/>
</dbReference>
<organism evidence="4">
    <name type="scientific">Sulfolobus acidocaldarius N8</name>
    <dbReference type="NCBI Taxonomy" id="1028566"/>
    <lineage>
        <taxon>Archaea</taxon>
        <taxon>Thermoproteota</taxon>
        <taxon>Thermoprotei</taxon>
        <taxon>Sulfolobales</taxon>
        <taxon>Sulfolobaceae</taxon>
        <taxon>Sulfolobus</taxon>
    </lineage>
</organism>
<dbReference type="Proteomes" id="UP000011281">
    <property type="component" value="Chromosome"/>
</dbReference>
<feature type="transmembrane region" description="Helical" evidence="1">
    <location>
        <begin position="128"/>
        <end position="146"/>
    </location>
</feature>
<evidence type="ECO:0000259" key="2">
    <source>
        <dbReference type="PROSITE" id="PS50850"/>
    </source>
</evidence>
<keyword evidence="1" id="KW-0812">Transmembrane</keyword>
<protein>
    <recommendedName>
        <fullName evidence="2">Major facilitator superfamily (MFS) profile domain-containing protein</fullName>
    </recommendedName>
</protein>
<dbReference type="GO" id="GO:0022857">
    <property type="term" value="F:transmembrane transporter activity"/>
    <property type="evidence" value="ECO:0007669"/>
    <property type="project" value="InterPro"/>
</dbReference>
<keyword evidence="1" id="KW-0472">Membrane</keyword>
<keyword evidence="1" id="KW-1133">Transmembrane helix</keyword>
<reference evidence="3 4" key="1">
    <citation type="journal article" date="2012" name="ISME J.">
        <title>Genomic evidence of rapid, global-scale gene flow in a Sulfolobus species.</title>
        <authorList>
            <person name="Mao D."/>
            <person name="Grogan D."/>
        </authorList>
    </citation>
    <scope>NUCLEOTIDE SEQUENCE [LARGE SCALE GENOMIC DNA]</scope>
    <source>
        <strain evidence="3 4">N8</strain>
    </source>
</reference>
<dbReference type="SUPFAM" id="SSF103473">
    <property type="entry name" value="MFS general substrate transporter"/>
    <property type="match status" value="1"/>
</dbReference>
<dbReference type="InterPro" id="IPR011701">
    <property type="entry name" value="MFS"/>
</dbReference>
<dbReference type="InterPro" id="IPR036259">
    <property type="entry name" value="MFS_trans_sf"/>
</dbReference>
<dbReference type="EMBL" id="CP002817">
    <property type="protein sequence ID" value="AGE71990.1"/>
    <property type="molecule type" value="Genomic_DNA"/>
</dbReference>
<dbReference type="PATRIC" id="fig|1028566.6.peg.2048"/>
<dbReference type="KEGG" id="sacn:SacN8_10200"/>
<feature type="domain" description="Major facilitator superfamily (MFS) profile" evidence="2">
    <location>
        <begin position="155"/>
        <end position="342"/>
    </location>
</feature>
<dbReference type="Pfam" id="PF07690">
    <property type="entry name" value="MFS_1"/>
    <property type="match status" value="1"/>
</dbReference>
<sequence length="342" mass="37320">MGANTIIMSLYLLSLGLSPLTIGELLSGSIIIGALISLTLSFLGDMYGRKKFSIISRGISTLSIFFLFLGYPLAYLFYQSWGSGSLIMSLLAEKSESFQRLLGVRQSLSILLSVAGSLFPLVLTYKEILLIEVVVNLISLLLLIPVKESYKGYRNIALKSLGTIGKFSTEALIGLGAGLVIPLMSLWFNLRFGVTSSQMSPVFAIAELTLAFSTYFSVIIAEKIGGVKTIVYLHATAIALLFLLPFSPSFIIGSIIFVTRNALMNMTSPVFQAMVLKLVPENERGRANGIVNLMSSIPRAFGPSIGGFYFNIGNYVLPFIITGSLYSLATVLFFLFFRNVRN</sequence>
<dbReference type="HOGENOM" id="CLU_025894_0_2_2"/>
<gene>
    <name evidence="3" type="ORF">SacN8_10200</name>
</gene>
<dbReference type="InterPro" id="IPR020846">
    <property type="entry name" value="MFS_dom"/>
</dbReference>
<feature type="transmembrane region" description="Helical" evidence="1">
    <location>
        <begin position="167"/>
        <end position="190"/>
    </location>
</feature>
<dbReference type="AlphaFoldDB" id="M1J827"/>
<evidence type="ECO:0000313" key="4">
    <source>
        <dbReference type="Proteomes" id="UP000011281"/>
    </source>
</evidence>
<accession>M1J827</accession>
<feature type="transmembrane region" description="Helical" evidence="1">
    <location>
        <begin position="202"/>
        <end position="221"/>
    </location>
</feature>
<feature type="transmembrane region" description="Helical" evidence="1">
    <location>
        <begin position="20"/>
        <end position="40"/>
    </location>
</feature>